<organism evidence="1 2">
    <name type="scientific">Elysia crispata</name>
    <name type="common">lettuce slug</name>
    <dbReference type="NCBI Taxonomy" id="231223"/>
    <lineage>
        <taxon>Eukaryota</taxon>
        <taxon>Metazoa</taxon>
        <taxon>Spiralia</taxon>
        <taxon>Lophotrochozoa</taxon>
        <taxon>Mollusca</taxon>
        <taxon>Gastropoda</taxon>
        <taxon>Heterobranchia</taxon>
        <taxon>Euthyneura</taxon>
        <taxon>Panpulmonata</taxon>
        <taxon>Sacoglossa</taxon>
        <taxon>Placobranchoidea</taxon>
        <taxon>Plakobranchidae</taxon>
        <taxon>Elysia</taxon>
    </lineage>
</organism>
<dbReference type="EMBL" id="JAWDGP010003545">
    <property type="protein sequence ID" value="KAK3773319.1"/>
    <property type="molecule type" value="Genomic_DNA"/>
</dbReference>
<accession>A0AAE0ZPR8</accession>
<dbReference type="AlphaFoldDB" id="A0AAE0ZPR8"/>
<evidence type="ECO:0000313" key="1">
    <source>
        <dbReference type="EMBL" id="KAK3773319.1"/>
    </source>
</evidence>
<sequence>MRDWIQIGVLIEFKEGEGGQIVKKANIHPPKLGIHKGTVYSFYKDTLTALENRGENHWVNHNGIEVEIKMKGHFVIVTSLKKKAEAVHPVQTQNGLFCCYSLLRHEGFEIELPPGVYRISTSPPTGR</sequence>
<protein>
    <submittedName>
        <fullName evidence="1">Uncharacterized protein</fullName>
    </submittedName>
</protein>
<comment type="caution">
    <text evidence="1">The sequence shown here is derived from an EMBL/GenBank/DDBJ whole genome shotgun (WGS) entry which is preliminary data.</text>
</comment>
<dbReference type="Proteomes" id="UP001283361">
    <property type="component" value="Unassembled WGS sequence"/>
</dbReference>
<proteinExistence type="predicted"/>
<keyword evidence="2" id="KW-1185">Reference proteome</keyword>
<name>A0AAE0ZPR8_9GAST</name>
<reference evidence="1" key="1">
    <citation type="journal article" date="2023" name="G3 (Bethesda)">
        <title>A reference genome for the long-term kleptoplast-retaining sea slug Elysia crispata morphotype clarki.</title>
        <authorList>
            <person name="Eastman K.E."/>
            <person name="Pendleton A.L."/>
            <person name="Shaikh M.A."/>
            <person name="Suttiyut T."/>
            <person name="Ogas R."/>
            <person name="Tomko P."/>
            <person name="Gavelis G."/>
            <person name="Widhalm J.R."/>
            <person name="Wisecaver J.H."/>
        </authorList>
    </citation>
    <scope>NUCLEOTIDE SEQUENCE</scope>
    <source>
        <strain evidence="1">ECLA1</strain>
    </source>
</reference>
<evidence type="ECO:0000313" key="2">
    <source>
        <dbReference type="Proteomes" id="UP001283361"/>
    </source>
</evidence>
<gene>
    <name evidence="1" type="ORF">RRG08_023205</name>
</gene>